<evidence type="ECO:0000256" key="1">
    <source>
        <dbReference type="ARBA" id="ARBA00006034"/>
    </source>
</evidence>
<comment type="similarity">
    <text evidence="1">Belongs to the CDPS family.</text>
</comment>
<evidence type="ECO:0000256" key="4">
    <source>
        <dbReference type="SAM" id="MobiDB-lite"/>
    </source>
</evidence>
<protein>
    <recommendedName>
        <fullName evidence="3">Cyclodipeptide synthase</fullName>
    </recommendedName>
</protein>
<gene>
    <name evidence="5" type="ORF">NX801_12460</name>
</gene>
<dbReference type="InterPro" id="IPR038622">
    <property type="entry name" value="CDPS_sf"/>
</dbReference>
<dbReference type="EMBL" id="JANUGQ010000008">
    <property type="protein sequence ID" value="MCS0636460.1"/>
    <property type="molecule type" value="Genomic_DNA"/>
</dbReference>
<accession>A0ABT2CGB0</accession>
<name>A0ABT2CGB0_9ACTN</name>
<feature type="compositionally biased region" description="Basic and acidic residues" evidence="4">
    <location>
        <begin position="230"/>
        <end position="241"/>
    </location>
</feature>
<organism evidence="5 6">
    <name type="scientific">Streptomyces pyxinae</name>
    <dbReference type="NCBI Taxonomy" id="2970734"/>
    <lineage>
        <taxon>Bacteria</taxon>
        <taxon>Bacillati</taxon>
        <taxon>Actinomycetota</taxon>
        <taxon>Actinomycetes</taxon>
        <taxon>Kitasatosporales</taxon>
        <taxon>Streptomycetaceae</taxon>
        <taxon>Streptomyces</taxon>
    </lineage>
</organism>
<proteinExistence type="inferred from homology"/>
<keyword evidence="2" id="KW-0808">Transferase</keyword>
<dbReference type="RefSeq" id="WP_258787577.1">
    <property type="nucleotide sequence ID" value="NZ_JANUGQ010000008.1"/>
</dbReference>
<comment type="caution">
    <text evidence="5">The sequence shown here is derived from an EMBL/GenBank/DDBJ whole genome shotgun (WGS) entry which is preliminary data.</text>
</comment>
<evidence type="ECO:0000256" key="2">
    <source>
        <dbReference type="ARBA" id="ARBA00022679"/>
    </source>
</evidence>
<dbReference type="InterPro" id="IPR030903">
    <property type="entry name" value="CDPS"/>
</dbReference>
<feature type="region of interest" description="Disordered" evidence="4">
    <location>
        <begin position="222"/>
        <end position="241"/>
    </location>
</feature>
<dbReference type="Pfam" id="PF16715">
    <property type="entry name" value="CDPS"/>
    <property type="match status" value="1"/>
</dbReference>
<dbReference type="Proteomes" id="UP001431313">
    <property type="component" value="Unassembled WGS sequence"/>
</dbReference>
<reference evidence="5" key="1">
    <citation type="submission" date="2022-08" db="EMBL/GenBank/DDBJ databases">
        <authorList>
            <person name="Somphong A."/>
            <person name="Phongsopitanun W."/>
        </authorList>
    </citation>
    <scope>NUCLEOTIDE SEQUENCE</scope>
    <source>
        <strain evidence="5">LP05-1</strain>
    </source>
</reference>
<dbReference type="Gene3D" id="3.40.50.11710">
    <property type="entry name" value="Cyclodipeptide synthase"/>
    <property type="match status" value="1"/>
</dbReference>
<evidence type="ECO:0000313" key="5">
    <source>
        <dbReference type="EMBL" id="MCS0636460.1"/>
    </source>
</evidence>
<dbReference type="NCBIfam" id="TIGR04539">
    <property type="entry name" value="tRNA_cyclodipep"/>
    <property type="match status" value="1"/>
</dbReference>
<keyword evidence="6" id="KW-1185">Reference proteome</keyword>
<sequence>MTSRFLVRHCSPESAILVERAESVVLGLSPWNGYYRPRAIEALIDWACSVFRRVDVFVPGYEAAHTLTAAGFTAPEAVHRTRRALSQLRTPARRALERAGVDGPDRHLHTWTQLAGRPQYAASRARAEHAYRTDPAVRRVCRATARAAVRHAAGTEPSEAQIDRAVSYTIAELPLVVDGPAVFGTTTSLFVYHRPMDLLEPLITGEARGLRPAPGQGYAVVTPAGTDQEGFPHDRRQDRDR</sequence>
<evidence type="ECO:0000256" key="3">
    <source>
        <dbReference type="ARBA" id="ARBA00030771"/>
    </source>
</evidence>
<evidence type="ECO:0000313" key="6">
    <source>
        <dbReference type="Proteomes" id="UP001431313"/>
    </source>
</evidence>